<evidence type="ECO:0008006" key="6">
    <source>
        <dbReference type="Google" id="ProtNLM"/>
    </source>
</evidence>
<accession>A0A229UMA3</accession>
<feature type="transmembrane region" description="Helical" evidence="1">
    <location>
        <begin position="213"/>
        <end position="232"/>
    </location>
</feature>
<keyword evidence="1" id="KW-0472">Membrane</keyword>
<dbReference type="OrthoDB" id="9806639at2"/>
<evidence type="ECO:0000256" key="1">
    <source>
        <dbReference type="SAM" id="Phobius"/>
    </source>
</evidence>
<feature type="transmembrane region" description="Helical" evidence="1">
    <location>
        <begin position="189"/>
        <end position="207"/>
    </location>
</feature>
<feature type="domain" description="SMODS and SLOG-associating 2TM effector" evidence="2">
    <location>
        <begin position="163"/>
        <end position="285"/>
    </location>
</feature>
<feature type="transmembrane region" description="Helical" evidence="1">
    <location>
        <begin position="52"/>
        <end position="72"/>
    </location>
</feature>
<organism evidence="4 5">
    <name type="scientific">Paenibacillus rigui</name>
    <dbReference type="NCBI Taxonomy" id="554312"/>
    <lineage>
        <taxon>Bacteria</taxon>
        <taxon>Bacillati</taxon>
        <taxon>Bacillota</taxon>
        <taxon>Bacilli</taxon>
        <taxon>Bacillales</taxon>
        <taxon>Paenibacillaceae</taxon>
        <taxon>Paenibacillus</taxon>
    </lineage>
</organism>
<dbReference type="EMBL" id="NMQW01000027">
    <property type="protein sequence ID" value="OXM84578.1"/>
    <property type="molecule type" value="Genomic_DNA"/>
</dbReference>
<dbReference type="InterPro" id="IPR040884">
    <property type="entry name" value="SLATT_1"/>
</dbReference>
<dbReference type="Pfam" id="PF18181">
    <property type="entry name" value="SLATT_1"/>
    <property type="match status" value="1"/>
</dbReference>
<dbReference type="NCBIfam" id="NF033610">
    <property type="entry name" value="SLATT_3"/>
    <property type="match status" value="1"/>
</dbReference>
<evidence type="ECO:0000259" key="3">
    <source>
        <dbReference type="Pfam" id="PF18184"/>
    </source>
</evidence>
<name>A0A229UMA3_9BACL</name>
<keyword evidence="1" id="KW-0812">Transmembrane</keyword>
<reference evidence="4 5" key="1">
    <citation type="submission" date="2017-07" db="EMBL/GenBank/DDBJ databases">
        <title>Genome sequencing and assembly of Paenibacillus rigui.</title>
        <authorList>
            <person name="Mayilraj S."/>
        </authorList>
    </citation>
    <scope>NUCLEOTIDE SEQUENCE [LARGE SCALE GENOMIC DNA]</scope>
    <source>
        <strain evidence="4 5">JCM 16352</strain>
    </source>
</reference>
<gene>
    <name evidence="4" type="ORF">CF651_18895</name>
</gene>
<feature type="domain" description="SMODS and SLOG-associating 2TM effector" evidence="3">
    <location>
        <begin position="6"/>
        <end position="160"/>
    </location>
</feature>
<evidence type="ECO:0000313" key="5">
    <source>
        <dbReference type="Proteomes" id="UP000215509"/>
    </source>
</evidence>
<dbReference type="Pfam" id="PF18184">
    <property type="entry name" value="SLATT_3"/>
    <property type="match status" value="1"/>
</dbReference>
<evidence type="ECO:0000259" key="2">
    <source>
        <dbReference type="Pfam" id="PF18181"/>
    </source>
</evidence>
<dbReference type="RefSeq" id="WP_094016434.1">
    <property type="nucleotide sequence ID" value="NZ_NMQW01000027.1"/>
</dbReference>
<sequence length="294" mass="33849">MQFKFPSAFEMADYSSIEAQNKYLQLSKIDLIIMPISAFLGAFSFLSDNYKIFFSVLAAILIAISIIIKFIIRIRQYEKIWFGCRAVAESIKTISWKYMMSADPFTSSIESSKKELISSLQNILTSNKSIISHMLITNESNQSIPDTMTNVKLLDLNKRKSLYIENRVSNQLEWYQKKAENNKTLEERWFYCTIFLQVVALTLAIIFANNPTIPLNLTGFFVTLSTTTLAWIKLKQYQELSQAYSVTAAEISLILQKSEFINSDETLSNYVADAENAFSREHTLWIARRDHLKN</sequence>
<dbReference type="NCBIfam" id="NF033634">
    <property type="entry name" value="SLATT_1"/>
    <property type="match status" value="1"/>
</dbReference>
<dbReference type="Proteomes" id="UP000215509">
    <property type="component" value="Unassembled WGS sequence"/>
</dbReference>
<keyword evidence="1" id="KW-1133">Transmembrane helix</keyword>
<dbReference type="AlphaFoldDB" id="A0A229UMA3"/>
<comment type="caution">
    <text evidence="4">The sequence shown here is derived from an EMBL/GenBank/DDBJ whole genome shotgun (WGS) entry which is preliminary data.</text>
</comment>
<dbReference type="InterPro" id="IPR041116">
    <property type="entry name" value="SLATT_3"/>
</dbReference>
<protein>
    <recommendedName>
        <fullName evidence="6">DUF4231 domain-containing protein</fullName>
    </recommendedName>
</protein>
<proteinExistence type="predicted"/>
<keyword evidence="5" id="KW-1185">Reference proteome</keyword>
<evidence type="ECO:0000313" key="4">
    <source>
        <dbReference type="EMBL" id="OXM84578.1"/>
    </source>
</evidence>